<feature type="transmembrane region" description="Helical" evidence="1">
    <location>
        <begin position="176"/>
        <end position="194"/>
    </location>
</feature>
<geneLocation type="plasmid" evidence="3">
    <name>pam7 dna</name>
</geneLocation>
<evidence type="ECO:0000313" key="2">
    <source>
        <dbReference type="EMBL" id="BBL92296.1"/>
    </source>
</evidence>
<accession>A0A510IIM0</accession>
<organism evidence="2 3">
    <name type="scientific">Vibrio rotiferianus</name>
    <dbReference type="NCBI Taxonomy" id="190895"/>
    <lineage>
        <taxon>Bacteria</taxon>
        <taxon>Pseudomonadati</taxon>
        <taxon>Pseudomonadota</taxon>
        <taxon>Gammaproteobacteria</taxon>
        <taxon>Vibrionales</taxon>
        <taxon>Vibrionaceae</taxon>
        <taxon>Vibrio</taxon>
    </lineage>
</organism>
<dbReference type="RefSeq" id="WP_126606139.1">
    <property type="nucleotide sequence ID" value="NZ_AP019800.1"/>
</dbReference>
<keyword evidence="1" id="KW-0812">Transmembrane</keyword>
<reference evidence="3" key="1">
    <citation type="submission" date="2019-07" db="EMBL/GenBank/DDBJ databases">
        <title>Complete Genome Sequences of Vibrion rotiferianus strain AM7.</title>
        <authorList>
            <person name="Miyazaki K."/>
            <person name="Wiseschart A."/>
            <person name="Pootanakit K."/>
            <person name="Ishimori K."/>
            <person name="Kitahara K."/>
        </authorList>
    </citation>
    <scope>NUCLEOTIDE SEQUENCE [LARGE SCALE GENOMIC DNA]</scope>
    <source>
        <strain evidence="3">AM7</strain>
        <plasmid evidence="3">pam7 dna</plasmid>
    </source>
</reference>
<keyword evidence="2" id="KW-0614">Plasmid</keyword>
<dbReference type="Proteomes" id="UP000315115">
    <property type="component" value="Plasmid pAM7"/>
</dbReference>
<protein>
    <submittedName>
        <fullName evidence="2">Uncharacterized protein</fullName>
    </submittedName>
</protein>
<keyword evidence="1" id="KW-0472">Membrane</keyword>
<keyword evidence="1" id="KW-1133">Transmembrane helix</keyword>
<feature type="transmembrane region" description="Helical" evidence="1">
    <location>
        <begin position="147"/>
        <end position="169"/>
    </location>
</feature>
<dbReference type="EMBL" id="AP019800">
    <property type="protein sequence ID" value="BBL92296.1"/>
    <property type="molecule type" value="Genomic_DNA"/>
</dbReference>
<proteinExistence type="predicted"/>
<name>A0A510IIM0_9VIBR</name>
<evidence type="ECO:0000256" key="1">
    <source>
        <dbReference type="SAM" id="Phobius"/>
    </source>
</evidence>
<evidence type="ECO:0000313" key="3">
    <source>
        <dbReference type="Proteomes" id="UP000315115"/>
    </source>
</evidence>
<dbReference type="AlphaFoldDB" id="A0A510IIM0"/>
<gene>
    <name evidence="2" type="ORF">VroAM7_49490</name>
</gene>
<sequence length="215" mass="24748">MIKKFTILLLIFIWSLFYVSANIPSVLSTPEHVVFTHINKLTKFYALNSDYKEILLRTKSAISNRECKEAGKLDYCDVKVKFIGPHPSDPAKWVQYNITASLKQTKHFGWVFDKPLDEREILKVAGSVPLKEALQLPDTIDTQHDNYFWGISFLISWLISPLLFVFYIASLLMNKTLTISAATGLFQLLLATYLNTYISGYHFHEFEIYQRIIGG</sequence>